<dbReference type="InterPro" id="IPR015424">
    <property type="entry name" value="PyrdxlP-dep_Trfase"/>
</dbReference>
<dbReference type="FunFam" id="3.40.640.10:FF:000089">
    <property type="entry name" value="Aminotransferase, DegT/DnrJ/EryC1/StrS family"/>
    <property type="match status" value="1"/>
</dbReference>
<comment type="similarity">
    <text evidence="2 5">Belongs to the DegT/DnrJ/EryC1 family.</text>
</comment>
<protein>
    <submittedName>
        <fullName evidence="6">Cell wall biogenesis regulatory protein</fullName>
    </submittedName>
</protein>
<evidence type="ECO:0000256" key="3">
    <source>
        <dbReference type="PIRSR" id="PIRSR000390-1"/>
    </source>
</evidence>
<proteinExistence type="inferred from homology"/>
<dbReference type="InterPro" id="IPR015421">
    <property type="entry name" value="PyrdxlP-dep_Trfase_major"/>
</dbReference>
<dbReference type="GO" id="GO:0000271">
    <property type="term" value="P:polysaccharide biosynthetic process"/>
    <property type="evidence" value="ECO:0007669"/>
    <property type="project" value="TreeGrafter"/>
</dbReference>
<dbReference type="CDD" id="cd00616">
    <property type="entry name" value="AHBA_syn"/>
    <property type="match status" value="1"/>
</dbReference>
<feature type="modified residue" description="N6-(pyridoxal phosphate)lysine" evidence="4">
    <location>
        <position position="192"/>
    </location>
</feature>
<feature type="active site" description="Proton acceptor" evidence="3">
    <location>
        <position position="192"/>
    </location>
</feature>
<dbReference type="PANTHER" id="PTHR30244:SF36">
    <property type="entry name" value="3-OXO-GLUCOSE-6-PHOSPHATE:GLUTAMATE AMINOTRANSFERASE"/>
    <property type="match status" value="1"/>
</dbReference>
<gene>
    <name evidence="6" type="ORF">HGMM_F27H04C31</name>
</gene>
<dbReference type="Gene3D" id="3.40.640.10">
    <property type="entry name" value="Type I PLP-dependent aspartate aminotransferase-like (Major domain)"/>
    <property type="match status" value="1"/>
</dbReference>
<organism evidence="6">
    <name type="scientific">uncultured Acetothermia bacterium</name>
    <dbReference type="NCBI Taxonomy" id="236499"/>
    <lineage>
        <taxon>Bacteria</taxon>
        <taxon>Candidatus Bipolaricaulota</taxon>
        <taxon>environmental samples</taxon>
    </lineage>
</organism>
<dbReference type="InterPro" id="IPR000653">
    <property type="entry name" value="DegT/StrS_aminotransferase"/>
</dbReference>
<keyword evidence="1 4" id="KW-0663">Pyridoxal phosphate</keyword>
<reference evidence="6" key="1">
    <citation type="journal article" date="2005" name="Environ. Microbiol.">
        <title>Genetic and functional properties of uncultivated thermophilic crenarchaeotes from a subsurface gold mine as revealed by analysis of genome fragments.</title>
        <authorList>
            <person name="Nunoura T."/>
            <person name="Hirayama H."/>
            <person name="Takami H."/>
            <person name="Oida H."/>
            <person name="Nishi S."/>
            <person name="Shimamura S."/>
            <person name="Suzuki Y."/>
            <person name="Inagaki F."/>
            <person name="Takai K."/>
            <person name="Nealson K.H."/>
            <person name="Horikoshi K."/>
        </authorList>
    </citation>
    <scope>NUCLEOTIDE SEQUENCE</scope>
</reference>
<dbReference type="GO" id="GO:0030170">
    <property type="term" value="F:pyridoxal phosphate binding"/>
    <property type="evidence" value="ECO:0007669"/>
    <property type="project" value="UniProtKB-ARBA"/>
</dbReference>
<dbReference type="PIRSF" id="PIRSF000390">
    <property type="entry name" value="PLP_StrS"/>
    <property type="match status" value="1"/>
</dbReference>
<evidence type="ECO:0000313" key="6">
    <source>
        <dbReference type="EMBL" id="BAL55473.1"/>
    </source>
</evidence>
<evidence type="ECO:0000256" key="4">
    <source>
        <dbReference type="PIRSR" id="PIRSR000390-2"/>
    </source>
</evidence>
<evidence type="ECO:0000256" key="5">
    <source>
        <dbReference type="RuleBase" id="RU004508"/>
    </source>
</evidence>
<evidence type="ECO:0000256" key="2">
    <source>
        <dbReference type="ARBA" id="ARBA00037999"/>
    </source>
</evidence>
<dbReference type="Gene3D" id="3.90.1150.10">
    <property type="entry name" value="Aspartate Aminotransferase, domain 1"/>
    <property type="match status" value="1"/>
</dbReference>
<dbReference type="PANTHER" id="PTHR30244">
    <property type="entry name" value="TRANSAMINASE"/>
    <property type="match status" value="1"/>
</dbReference>
<dbReference type="InterPro" id="IPR015422">
    <property type="entry name" value="PyrdxlP-dep_Trfase_small"/>
</dbReference>
<dbReference type="Pfam" id="PF01041">
    <property type="entry name" value="DegT_DnrJ_EryC1"/>
    <property type="match status" value="1"/>
</dbReference>
<dbReference type="GO" id="GO:0008483">
    <property type="term" value="F:transaminase activity"/>
    <property type="evidence" value="ECO:0007669"/>
    <property type="project" value="TreeGrafter"/>
</dbReference>
<sequence length="376" mass="41769">MKIPILDLKRQYQSIKAEIDNAIARVIESGQFILGPEVEAFEREVAQYLKVKHAIGVASGTDALWLALKAANVGPGDSVIVPSFTFFATAGAVCNVGATPVFADIDPKTFNIAPHCVRDLLESNTQLRDKTKAIIPVHLYGQPAEMDEILEIAQEYNLTVIEDAAQAIGARYRDRTVGTLGHLGCFSFFPTKNLGAYGDGGLVVTNDDALAERVRMLRVHGSKPKYYHHIVGTNSRLDALQAALLRVKLVHLDEWTHARQQIAAQYDQAFSQVGALAVPYKAPDRTHIYHQYTIRVLGGRRDALQQYLKEHGVSTEIYYPLPLHLQPCFAHLGYREGQLPESERASREVLSLPMFPELTGEEQNHVIKTVKDFSSQ</sequence>
<name>H5SH37_9BACT</name>
<dbReference type="AlphaFoldDB" id="H5SH37"/>
<accession>H5SH37</accession>
<dbReference type="SUPFAM" id="SSF53383">
    <property type="entry name" value="PLP-dependent transferases"/>
    <property type="match status" value="1"/>
</dbReference>
<dbReference type="EMBL" id="AP011718">
    <property type="protein sequence ID" value="BAL55473.1"/>
    <property type="molecule type" value="Genomic_DNA"/>
</dbReference>
<reference evidence="6" key="2">
    <citation type="journal article" date="2012" name="PLoS ONE">
        <title>A Deeply Branching Thermophilic Bacterium with an Ancient Acetyl-CoA Pathway Dominates a Subsurface Ecosystem.</title>
        <authorList>
            <person name="Takami H."/>
            <person name="Noguchi H."/>
            <person name="Takaki Y."/>
            <person name="Uchiyama I."/>
            <person name="Toyoda A."/>
            <person name="Nishi S."/>
            <person name="Chee G.-J."/>
            <person name="Arai W."/>
            <person name="Nunoura T."/>
            <person name="Itoh T."/>
            <person name="Hattori M."/>
            <person name="Takai K."/>
        </authorList>
    </citation>
    <scope>NUCLEOTIDE SEQUENCE</scope>
</reference>
<evidence type="ECO:0000256" key="1">
    <source>
        <dbReference type="ARBA" id="ARBA00022898"/>
    </source>
</evidence>